<dbReference type="InterPro" id="IPR006665">
    <property type="entry name" value="OmpA-like"/>
</dbReference>
<dbReference type="Pfam" id="PF00691">
    <property type="entry name" value="OmpA"/>
    <property type="match status" value="1"/>
</dbReference>
<evidence type="ECO:0000256" key="4">
    <source>
        <dbReference type="SAM" id="MobiDB-lite"/>
    </source>
</evidence>
<keyword evidence="6" id="KW-1185">Reference proteome</keyword>
<dbReference type="PANTHER" id="PTHR30329">
    <property type="entry name" value="STATOR ELEMENT OF FLAGELLAR MOTOR COMPLEX"/>
    <property type="match status" value="1"/>
</dbReference>
<dbReference type="Gene3D" id="3.30.1330.60">
    <property type="entry name" value="OmpA-like domain"/>
    <property type="match status" value="1"/>
</dbReference>
<dbReference type="InterPro" id="IPR050330">
    <property type="entry name" value="Bact_OuterMem_StrucFunc"/>
</dbReference>
<feature type="region of interest" description="Disordered" evidence="4">
    <location>
        <begin position="21"/>
        <end position="85"/>
    </location>
</feature>
<feature type="compositionally biased region" description="Basic and acidic residues" evidence="4">
    <location>
        <begin position="116"/>
        <end position="133"/>
    </location>
</feature>
<feature type="region of interest" description="Disordered" evidence="4">
    <location>
        <begin position="156"/>
        <end position="205"/>
    </location>
</feature>
<evidence type="ECO:0000256" key="2">
    <source>
        <dbReference type="ARBA" id="ARBA00023136"/>
    </source>
</evidence>
<keyword evidence="2" id="KW-0472">Membrane</keyword>
<evidence type="ECO:0000256" key="1">
    <source>
        <dbReference type="ARBA" id="ARBA00004442"/>
    </source>
</evidence>
<dbReference type="PRINTS" id="PR01021">
    <property type="entry name" value="OMPADOMAIN"/>
</dbReference>
<dbReference type="OrthoDB" id="9814546at2"/>
<keyword evidence="3" id="KW-0998">Cell outer membrane</keyword>
<dbReference type="PANTHER" id="PTHR30329:SF21">
    <property type="entry name" value="LIPOPROTEIN YIAD-RELATED"/>
    <property type="match status" value="1"/>
</dbReference>
<dbReference type="RefSeq" id="WP_129340673.1">
    <property type="nucleotide sequence ID" value="NZ_JACIDD010000001.1"/>
</dbReference>
<reference evidence="5 6" key="1">
    <citation type="submission" date="2019-01" db="EMBL/GenBank/DDBJ databases">
        <title>Sphingomonas mucosissima sp. nov. and Sphingomonas desiccabilis sp. nov., from biological soil crusts in the Colorado Plateau, USA.</title>
        <authorList>
            <person name="Zhu D."/>
        </authorList>
    </citation>
    <scope>NUCLEOTIDE SEQUENCE [LARGE SCALE GENOMIC DNA]</scope>
    <source>
        <strain evidence="5 6">CP1D</strain>
    </source>
</reference>
<dbReference type="AlphaFoldDB" id="A0A4Q2J0S7"/>
<evidence type="ECO:0000256" key="3">
    <source>
        <dbReference type="ARBA" id="ARBA00023237"/>
    </source>
</evidence>
<name>A0A4Q2J0S7_9SPHN</name>
<evidence type="ECO:0000313" key="6">
    <source>
        <dbReference type="Proteomes" id="UP000292347"/>
    </source>
</evidence>
<dbReference type="Proteomes" id="UP000292347">
    <property type="component" value="Unassembled WGS sequence"/>
</dbReference>
<comment type="caution">
    <text evidence="5">The sequence shown here is derived from an EMBL/GenBank/DDBJ whole genome shotgun (WGS) entry which is preliminary data.</text>
</comment>
<dbReference type="EMBL" id="SDPT01000001">
    <property type="protein sequence ID" value="RXZ34892.1"/>
    <property type="molecule type" value="Genomic_DNA"/>
</dbReference>
<dbReference type="InterPro" id="IPR006664">
    <property type="entry name" value="OMP_bac"/>
</dbReference>
<proteinExistence type="predicted"/>
<feature type="region of interest" description="Disordered" evidence="4">
    <location>
        <begin position="109"/>
        <end position="133"/>
    </location>
</feature>
<comment type="subcellular location">
    <subcellularLocation>
        <location evidence="1">Cell outer membrane</location>
    </subcellularLocation>
</comment>
<dbReference type="CDD" id="cd07185">
    <property type="entry name" value="OmpA_C-like"/>
    <property type="match status" value="1"/>
</dbReference>
<feature type="compositionally biased region" description="Pro residues" evidence="4">
    <location>
        <begin position="192"/>
        <end position="205"/>
    </location>
</feature>
<sequence>MKRTLCHAVAAGGLAALLAGCGPSEGNRADPAPAENSAEPDVANVTPAPEPTPEGKSIIRPETEPDAEPTPPPLEPIERTVQFPKGAALDDPAKAMLDTLLAEPALQAGGPIRLSGHSDSKGSDADNLRASRRRAEAVRDYLIAKGVAKDRITVIALGENRPVAPNANPDGSDDEAGRARNRRVDIAVALPEPQPSPTPEPTPTE</sequence>
<gene>
    <name evidence="5" type="ORF">EO081_04350</name>
</gene>
<feature type="compositionally biased region" description="Basic and acidic residues" evidence="4">
    <location>
        <begin position="175"/>
        <end position="185"/>
    </location>
</feature>
<dbReference type="SUPFAM" id="SSF103088">
    <property type="entry name" value="OmpA-like"/>
    <property type="match status" value="1"/>
</dbReference>
<dbReference type="InterPro" id="IPR036737">
    <property type="entry name" value="OmpA-like_sf"/>
</dbReference>
<dbReference type="PROSITE" id="PS51123">
    <property type="entry name" value="OMPA_2"/>
    <property type="match status" value="1"/>
</dbReference>
<dbReference type="PROSITE" id="PS51257">
    <property type="entry name" value="PROKAR_LIPOPROTEIN"/>
    <property type="match status" value="1"/>
</dbReference>
<organism evidence="5 6">
    <name type="scientific">Sphingomonas desiccabilis</name>
    <dbReference type="NCBI Taxonomy" id="429134"/>
    <lineage>
        <taxon>Bacteria</taxon>
        <taxon>Pseudomonadati</taxon>
        <taxon>Pseudomonadota</taxon>
        <taxon>Alphaproteobacteria</taxon>
        <taxon>Sphingomonadales</taxon>
        <taxon>Sphingomonadaceae</taxon>
        <taxon>Sphingomonas</taxon>
    </lineage>
</organism>
<evidence type="ECO:0000313" key="5">
    <source>
        <dbReference type="EMBL" id="RXZ34892.1"/>
    </source>
</evidence>
<accession>A0A4Q2J0S7</accession>
<protein>
    <submittedName>
        <fullName evidence="5">OmpA family protein</fullName>
    </submittedName>
</protein>
<dbReference type="GO" id="GO:0009279">
    <property type="term" value="C:cell outer membrane"/>
    <property type="evidence" value="ECO:0007669"/>
    <property type="project" value="UniProtKB-SubCell"/>
</dbReference>